<gene>
    <name evidence="2" type="ORF">EF878_03850</name>
</gene>
<dbReference type="AlphaFoldDB" id="A0A3N0G996"/>
<evidence type="ECO:0000313" key="3">
    <source>
        <dbReference type="Proteomes" id="UP000276061"/>
    </source>
</evidence>
<keyword evidence="1" id="KW-0732">Signal</keyword>
<protein>
    <recommendedName>
        <fullName evidence="4">SH3 domain-containing protein</fullName>
    </recommendedName>
</protein>
<dbReference type="Proteomes" id="UP000276061">
    <property type="component" value="Unassembled WGS sequence"/>
</dbReference>
<feature type="chain" id="PRO_5018324361" description="SH3 domain-containing protein" evidence="1">
    <location>
        <begin position="20"/>
        <end position="309"/>
    </location>
</feature>
<reference evidence="2 3" key="1">
    <citation type="submission" date="2018-11" db="EMBL/GenBank/DDBJ databases">
        <title>Characterization of surface water Dickeya isolates.</title>
        <authorList>
            <person name="Van Gijsegem F."/>
            <person name="Pedron J."/>
        </authorList>
    </citation>
    <scope>NUCLEOTIDE SEQUENCE [LARGE SCALE GENOMIC DNA]</scope>
    <source>
        <strain evidence="2 3">FVG1-MFV-O17</strain>
    </source>
</reference>
<dbReference type="EMBL" id="RJLR01000007">
    <property type="protein sequence ID" value="RNM08871.1"/>
    <property type="molecule type" value="Genomic_DNA"/>
</dbReference>
<dbReference type="RefSeq" id="WP_123252071.1">
    <property type="nucleotide sequence ID" value="NZ_RJLR01000007.1"/>
</dbReference>
<sequence length="309" mass="35059">MKIKFLCLISTLISHAAIADESKITYGYDKIKGEIYAISGAEKGFFSFEEDYTGNPAVSFGTFNNQPSIIVSASSLHDYIAYMTLQFKNGKFYTDCLYIDIKSKQNGIASKEGLCGLNTPVSDDYMDLIEKEINDVSNNIDTVDTSYFLNGKTTYIPLILFRGKDSLIYKIYKNKSAMLSDDYQILLADKNGQCRSYSKNTWLEYNTKSVDNAHIKAEINNDGKISLKPIMVEDGKISNDCEKYTTFKIKSEKSFFYDENQNPKKSYLIKGDDITLLSIQDDDKWCQVRYISEKNKKTEGNMLCSALTL</sequence>
<organism evidence="2 3">
    <name type="scientific">Dickeya undicola</name>
    <dbReference type="NCBI Taxonomy" id="1577887"/>
    <lineage>
        <taxon>Bacteria</taxon>
        <taxon>Pseudomonadati</taxon>
        <taxon>Pseudomonadota</taxon>
        <taxon>Gammaproteobacteria</taxon>
        <taxon>Enterobacterales</taxon>
        <taxon>Pectobacteriaceae</taxon>
        <taxon>Dickeya</taxon>
    </lineage>
</organism>
<proteinExistence type="predicted"/>
<feature type="signal peptide" evidence="1">
    <location>
        <begin position="1"/>
        <end position="19"/>
    </location>
</feature>
<dbReference type="OrthoDB" id="6621280at2"/>
<evidence type="ECO:0000313" key="2">
    <source>
        <dbReference type="EMBL" id="RNM08871.1"/>
    </source>
</evidence>
<evidence type="ECO:0008006" key="4">
    <source>
        <dbReference type="Google" id="ProtNLM"/>
    </source>
</evidence>
<evidence type="ECO:0000256" key="1">
    <source>
        <dbReference type="SAM" id="SignalP"/>
    </source>
</evidence>
<comment type="caution">
    <text evidence="2">The sequence shown here is derived from an EMBL/GenBank/DDBJ whole genome shotgun (WGS) entry which is preliminary data.</text>
</comment>
<name>A0A3N0G996_9GAMM</name>
<accession>A0A3N0G996</accession>